<dbReference type="GeneID" id="26812722"/>
<dbReference type="Proteomes" id="UP000037505">
    <property type="component" value="Unassembled WGS sequence"/>
</dbReference>
<dbReference type="GO" id="GO:0046513">
    <property type="term" value="P:ceramide biosynthetic process"/>
    <property type="evidence" value="ECO:0007669"/>
    <property type="project" value="TreeGrafter"/>
</dbReference>
<comment type="catalytic activity">
    <reaction evidence="6">
        <text>L-serine + hexadecanoyl-CoA + H(+) = 3-oxosphinganine + CO2 + CoA</text>
        <dbReference type="Rhea" id="RHEA:14761"/>
        <dbReference type="ChEBI" id="CHEBI:15378"/>
        <dbReference type="ChEBI" id="CHEBI:16526"/>
        <dbReference type="ChEBI" id="CHEBI:33384"/>
        <dbReference type="ChEBI" id="CHEBI:57287"/>
        <dbReference type="ChEBI" id="CHEBI:57379"/>
        <dbReference type="ChEBI" id="CHEBI:58299"/>
        <dbReference type="EC" id="2.3.1.50"/>
    </reaction>
</comment>
<feature type="domain" description="Aminotransferase class I/classII large" evidence="8">
    <location>
        <begin position="1"/>
        <end position="167"/>
    </location>
</feature>
<evidence type="ECO:0000256" key="5">
    <source>
        <dbReference type="ARBA" id="ARBA00022898"/>
    </source>
</evidence>
<comment type="similarity">
    <text evidence="2 7">Belongs to the class-II pyridoxal-phosphate-dependent aminotransferase family.</text>
</comment>
<comment type="caution">
    <text evidence="9">The sequence shown here is derived from an EMBL/GenBank/DDBJ whole genome shotgun (WGS) entry which is preliminary data.</text>
</comment>
<dbReference type="STRING" id="1509407.A0A0L1IMZ6"/>
<dbReference type="InterPro" id="IPR015421">
    <property type="entry name" value="PyrdxlP-dep_Trfase_major"/>
</dbReference>
<reference evidence="9 10" key="1">
    <citation type="submission" date="2014-06" db="EMBL/GenBank/DDBJ databases">
        <title>The Genome of the Aflatoxigenic Filamentous Fungus Aspergillus nomius.</title>
        <authorList>
            <person name="Moore M.G."/>
            <person name="Shannon B.M."/>
            <person name="Brian M.M."/>
        </authorList>
    </citation>
    <scope>NUCLEOTIDE SEQUENCE [LARGE SCALE GENOMIC DNA]</scope>
    <source>
        <strain evidence="9 10">NRRL 13137</strain>
    </source>
</reference>
<keyword evidence="4 9" id="KW-0808">Transferase</keyword>
<dbReference type="GO" id="GO:0046512">
    <property type="term" value="P:sphingosine biosynthetic process"/>
    <property type="evidence" value="ECO:0007669"/>
    <property type="project" value="TreeGrafter"/>
</dbReference>
<evidence type="ECO:0000313" key="10">
    <source>
        <dbReference type="Proteomes" id="UP000037505"/>
    </source>
</evidence>
<dbReference type="GO" id="GO:0016020">
    <property type="term" value="C:membrane"/>
    <property type="evidence" value="ECO:0007669"/>
    <property type="project" value="GOC"/>
</dbReference>
<dbReference type="InterPro" id="IPR015422">
    <property type="entry name" value="PyrdxlP-dep_Trfase_small"/>
</dbReference>
<dbReference type="InterPro" id="IPR050087">
    <property type="entry name" value="AON_synthase_class-II"/>
</dbReference>
<dbReference type="InterPro" id="IPR004839">
    <property type="entry name" value="Aminotransferase_I/II_large"/>
</dbReference>
<dbReference type="Gene3D" id="3.40.640.10">
    <property type="entry name" value="Type I PLP-dependent aspartate aminotransferase-like (Major domain)"/>
    <property type="match status" value="1"/>
</dbReference>
<dbReference type="RefSeq" id="XP_015401785.1">
    <property type="nucleotide sequence ID" value="XM_015556174.1"/>
</dbReference>
<dbReference type="PANTHER" id="PTHR13693">
    <property type="entry name" value="CLASS II AMINOTRANSFERASE/8-AMINO-7-OXONONANOATE SYNTHASE"/>
    <property type="match status" value="1"/>
</dbReference>
<accession>A0A0L1IMZ6</accession>
<dbReference type="InterPro" id="IPR015424">
    <property type="entry name" value="PyrdxlP-dep_Trfase"/>
</dbReference>
<dbReference type="Pfam" id="PF00155">
    <property type="entry name" value="Aminotran_1_2"/>
    <property type="match status" value="1"/>
</dbReference>
<evidence type="ECO:0000313" key="9">
    <source>
        <dbReference type="EMBL" id="KNG80862.1"/>
    </source>
</evidence>
<evidence type="ECO:0000256" key="1">
    <source>
        <dbReference type="ARBA" id="ARBA00001933"/>
    </source>
</evidence>
<evidence type="ECO:0000256" key="2">
    <source>
        <dbReference type="ARBA" id="ARBA00008392"/>
    </source>
</evidence>
<keyword evidence="5 7" id="KW-0663">Pyridoxal phosphate</keyword>
<dbReference type="SUPFAM" id="SSF53383">
    <property type="entry name" value="PLP-dependent transferases"/>
    <property type="match status" value="1"/>
</dbReference>
<proteinExistence type="inferred from homology"/>
<dbReference type="Gene3D" id="3.90.1150.10">
    <property type="entry name" value="Aspartate Aminotransferase, domain 1"/>
    <property type="match status" value="1"/>
</dbReference>
<evidence type="ECO:0000256" key="4">
    <source>
        <dbReference type="ARBA" id="ARBA00022679"/>
    </source>
</evidence>
<evidence type="ECO:0000256" key="7">
    <source>
        <dbReference type="RuleBase" id="RU003693"/>
    </source>
</evidence>
<dbReference type="AlphaFoldDB" id="A0A0L1IMZ6"/>
<dbReference type="PROSITE" id="PS00599">
    <property type="entry name" value="AA_TRANSFER_CLASS_2"/>
    <property type="match status" value="1"/>
</dbReference>
<evidence type="ECO:0000256" key="6">
    <source>
        <dbReference type="ARBA" id="ARBA00048528"/>
    </source>
</evidence>
<sequence>MEGSMCSLRELVALKRRYKFYLFVDEAHSIGAVGPNGKGPCDYFGVDPRDVDILMGTFTKSFGASGGYITNSQDVITKLRTTNPRYNYGKAPVPAVMAQNIASMKTILANGEGIGGGNTRLKQLLWNSRYLRQGLKRIRYTAYGNEDSPVVPTLLLNPVKMLAFRARCFGGRFLSSSSAILRLRWICLECASALQ</sequence>
<dbReference type="GO" id="GO:0004758">
    <property type="term" value="F:serine C-palmitoyltransferase activity"/>
    <property type="evidence" value="ECO:0007669"/>
    <property type="project" value="UniProtKB-EC"/>
</dbReference>
<dbReference type="EMBL" id="JNOM01000527">
    <property type="protein sequence ID" value="KNG80862.1"/>
    <property type="molecule type" value="Genomic_DNA"/>
</dbReference>
<dbReference type="InterPro" id="IPR001917">
    <property type="entry name" value="Aminotrans_II_pyridoxalP_BS"/>
</dbReference>
<keyword evidence="10" id="KW-1185">Reference proteome</keyword>
<evidence type="ECO:0000259" key="8">
    <source>
        <dbReference type="Pfam" id="PF00155"/>
    </source>
</evidence>
<name>A0A0L1IMZ6_ASPN3</name>
<comment type="cofactor">
    <cofactor evidence="1 7">
        <name>pyridoxal 5'-phosphate</name>
        <dbReference type="ChEBI" id="CHEBI:597326"/>
    </cofactor>
</comment>
<dbReference type="EC" id="2.3.1.50" evidence="3"/>
<dbReference type="PANTHER" id="PTHR13693:SF3">
    <property type="entry name" value="LD36009P"/>
    <property type="match status" value="1"/>
</dbReference>
<dbReference type="GO" id="GO:0030170">
    <property type="term" value="F:pyridoxal phosphate binding"/>
    <property type="evidence" value="ECO:0007669"/>
    <property type="project" value="InterPro"/>
</dbReference>
<gene>
    <name evidence="9" type="ORF">ANOM_010918</name>
</gene>
<evidence type="ECO:0000256" key="3">
    <source>
        <dbReference type="ARBA" id="ARBA00013220"/>
    </source>
</evidence>
<organism evidence="9 10">
    <name type="scientific">Aspergillus nomiae NRRL (strain ATCC 15546 / NRRL 13137 / CBS 260.88 / M93)</name>
    <dbReference type="NCBI Taxonomy" id="1509407"/>
    <lineage>
        <taxon>Eukaryota</taxon>
        <taxon>Fungi</taxon>
        <taxon>Dikarya</taxon>
        <taxon>Ascomycota</taxon>
        <taxon>Pezizomycotina</taxon>
        <taxon>Eurotiomycetes</taxon>
        <taxon>Eurotiomycetidae</taxon>
        <taxon>Eurotiales</taxon>
        <taxon>Aspergillaceae</taxon>
        <taxon>Aspergillus</taxon>
        <taxon>Aspergillus subgen. Circumdati</taxon>
    </lineage>
</organism>
<dbReference type="GO" id="GO:0017059">
    <property type="term" value="C:serine palmitoyltransferase complex"/>
    <property type="evidence" value="ECO:0007669"/>
    <property type="project" value="TreeGrafter"/>
</dbReference>
<protein>
    <recommendedName>
        <fullName evidence="3">serine C-palmitoyltransferase</fullName>
        <ecNumber evidence="3">2.3.1.50</ecNumber>
    </recommendedName>
</protein>